<name>A0A8X6MRE9_NEPPI</name>
<dbReference type="SUPFAM" id="SSF82671">
    <property type="entry name" value="SEA domain"/>
    <property type="match status" value="1"/>
</dbReference>
<evidence type="ECO:0000313" key="3">
    <source>
        <dbReference type="EMBL" id="GFS73620.1"/>
    </source>
</evidence>
<proteinExistence type="predicted"/>
<dbReference type="Pfam" id="PF01390">
    <property type="entry name" value="SEA"/>
    <property type="match status" value="1"/>
</dbReference>
<dbReference type="Proteomes" id="UP000887013">
    <property type="component" value="Unassembled WGS sequence"/>
</dbReference>
<dbReference type="PROSITE" id="PS50024">
    <property type="entry name" value="SEA"/>
    <property type="match status" value="1"/>
</dbReference>
<keyword evidence="4" id="KW-1185">Reference proteome</keyword>
<dbReference type="OrthoDB" id="5985572at2759"/>
<evidence type="ECO:0000256" key="1">
    <source>
        <dbReference type="SAM" id="Phobius"/>
    </source>
</evidence>
<sequence>MDALQQRSVPFSAITNTSSCGTPSESGDSHQIKFTYKEGCTPTACACVILAILFVSLGAAAGVYFGLQFLDLGKRNERVYKGSFVIVGGDKYSSSLADTLSDEFQEKAQAYKARLDKLYNNSVYKNIYLQSEILALNK</sequence>
<feature type="domain" description="SEA" evidence="2">
    <location>
        <begin position="76"/>
        <end position="138"/>
    </location>
</feature>
<feature type="transmembrane region" description="Helical" evidence="1">
    <location>
        <begin position="41"/>
        <end position="67"/>
    </location>
</feature>
<organism evidence="3 4">
    <name type="scientific">Nephila pilipes</name>
    <name type="common">Giant wood spider</name>
    <name type="synonym">Nephila maculata</name>
    <dbReference type="NCBI Taxonomy" id="299642"/>
    <lineage>
        <taxon>Eukaryota</taxon>
        <taxon>Metazoa</taxon>
        <taxon>Ecdysozoa</taxon>
        <taxon>Arthropoda</taxon>
        <taxon>Chelicerata</taxon>
        <taxon>Arachnida</taxon>
        <taxon>Araneae</taxon>
        <taxon>Araneomorphae</taxon>
        <taxon>Entelegynae</taxon>
        <taxon>Araneoidea</taxon>
        <taxon>Nephilidae</taxon>
        <taxon>Nephila</taxon>
    </lineage>
</organism>
<dbReference type="AlphaFoldDB" id="A0A8X6MRE9"/>
<comment type="caution">
    <text evidence="3">The sequence shown here is derived from an EMBL/GenBank/DDBJ whole genome shotgun (WGS) entry which is preliminary data.</text>
</comment>
<dbReference type="Gene3D" id="3.30.70.960">
    <property type="entry name" value="SEA domain"/>
    <property type="match status" value="1"/>
</dbReference>
<dbReference type="EMBL" id="BMAW01001340">
    <property type="protein sequence ID" value="GFS73620.1"/>
    <property type="molecule type" value="Genomic_DNA"/>
</dbReference>
<dbReference type="InterPro" id="IPR000082">
    <property type="entry name" value="SEA_dom"/>
</dbReference>
<evidence type="ECO:0000313" key="4">
    <source>
        <dbReference type="Proteomes" id="UP000887013"/>
    </source>
</evidence>
<keyword evidence="1" id="KW-0472">Membrane</keyword>
<dbReference type="InterPro" id="IPR036364">
    <property type="entry name" value="SEA_dom_sf"/>
</dbReference>
<keyword evidence="1" id="KW-1133">Transmembrane helix</keyword>
<protein>
    <submittedName>
        <fullName evidence="3">Atrial natriuretic peptide-converting enzyme</fullName>
    </submittedName>
</protein>
<keyword evidence="1" id="KW-0812">Transmembrane</keyword>
<accession>A0A8X6MRE9</accession>
<reference evidence="3" key="1">
    <citation type="submission" date="2020-08" db="EMBL/GenBank/DDBJ databases">
        <title>Multicomponent nature underlies the extraordinary mechanical properties of spider dragline silk.</title>
        <authorList>
            <person name="Kono N."/>
            <person name="Nakamura H."/>
            <person name="Mori M."/>
            <person name="Yoshida Y."/>
            <person name="Ohtoshi R."/>
            <person name="Malay A.D."/>
            <person name="Moran D.A.P."/>
            <person name="Tomita M."/>
            <person name="Numata K."/>
            <person name="Arakawa K."/>
        </authorList>
    </citation>
    <scope>NUCLEOTIDE SEQUENCE</scope>
</reference>
<evidence type="ECO:0000259" key="2">
    <source>
        <dbReference type="PROSITE" id="PS50024"/>
    </source>
</evidence>
<gene>
    <name evidence="3" type="primary">Corin</name>
    <name evidence="3" type="ORF">NPIL_397601</name>
</gene>